<dbReference type="AlphaFoldDB" id="A0A556AKE1"/>
<organism evidence="4 5">
    <name type="scientific">Verticiella sediminum</name>
    <dbReference type="NCBI Taxonomy" id="1247510"/>
    <lineage>
        <taxon>Bacteria</taxon>
        <taxon>Pseudomonadati</taxon>
        <taxon>Pseudomonadota</taxon>
        <taxon>Betaproteobacteria</taxon>
        <taxon>Burkholderiales</taxon>
        <taxon>Alcaligenaceae</taxon>
        <taxon>Verticiella</taxon>
    </lineage>
</organism>
<dbReference type="PANTHER" id="PTHR30055">
    <property type="entry name" value="HTH-TYPE TRANSCRIPTIONAL REGULATOR RUTR"/>
    <property type="match status" value="1"/>
</dbReference>
<keyword evidence="5" id="KW-1185">Reference proteome</keyword>
<keyword evidence="1 2" id="KW-0238">DNA-binding</keyword>
<evidence type="ECO:0000259" key="3">
    <source>
        <dbReference type="PROSITE" id="PS50977"/>
    </source>
</evidence>
<dbReference type="OrthoDB" id="9809772at2"/>
<dbReference type="PANTHER" id="PTHR30055:SF239">
    <property type="entry name" value="TRANSCRIPTIONAL REGULATORY PROTEIN"/>
    <property type="match status" value="1"/>
</dbReference>
<dbReference type="GO" id="GO:0003700">
    <property type="term" value="F:DNA-binding transcription factor activity"/>
    <property type="evidence" value="ECO:0007669"/>
    <property type="project" value="TreeGrafter"/>
</dbReference>
<dbReference type="Proteomes" id="UP000318405">
    <property type="component" value="Unassembled WGS sequence"/>
</dbReference>
<dbReference type="RefSeq" id="WP_143948864.1">
    <property type="nucleotide sequence ID" value="NZ_BAABMB010000006.1"/>
</dbReference>
<dbReference type="EMBL" id="VLTJ01000028">
    <property type="protein sequence ID" value="TSH93346.1"/>
    <property type="molecule type" value="Genomic_DNA"/>
</dbReference>
<evidence type="ECO:0000313" key="4">
    <source>
        <dbReference type="EMBL" id="TSH93346.1"/>
    </source>
</evidence>
<evidence type="ECO:0000256" key="2">
    <source>
        <dbReference type="PROSITE-ProRule" id="PRU00335"/>
    </source>
</evidence>
<comment type="caution">
    <text evidence="4">The sequence shown here is derived from an EMBL/GenBank/DDBJ whole genome shotgun (WGS) entry which is preliminary data.</text>
</comment>
<evidence type="ECO:0000313" key="5">
    <source>
        <dbReference type="Proteomes" id="UP000318405"/>
    </source>
</evidence>
<sequence>MSATASKSAGSRGPLSRDDWVAAATHVLAQKSIDAVRVDALSRQLNVTRGSFYWHFRSRTELLDAILTAWRNAATEQVIDRFERRRTSPEEQIRDLLSLPFRGPSARRAADTELAIRAWARRDAMARKVVDEVDATRLSYIAQCFTALGLELAEARLRAFTLYGYEVAESLLAAQGSDRQKRERRAFMEWILLNTPAGRAGGAD</sequence>
<dbReference type="Pfam" id="PF00440">
    <property type="entry name" value="TetR_N"/>
    <property type="match status" value="1"/>
</dbReference>
<accession>A0A556AKE1</accession>
<dbReference type="Gene3D" id="1.10.357.10">
    <property type="entry name" value="Tetracycline Repressor, domain 2"/>
    <property type="match status" value="1"/>
</dbReference>
<dbReference type="GO" id="GO:0000976">
    <property type="term" value="F:transcription cis-regulatory region binding"/>
    <property type="evidence" value="ECO:0007669"/>
    <property type="project" value="TreeGrafter"/>
</dbReference>
<evidence type="ECO:0000256" key="1">
    <source>
        <dbReference type="ARBA" id="ARBA00023125"/>
    </source>
</evidence>
<feature type="DNA-binding region" description="H-T-H motif" evidence="2">
    <location>
        <begin position="37"/>
        <end position="56"/>
    </location>
</feature>
<gene>
    <name evidence="4" type="ORF">FOZ76_13840</name>
</gene>
<dbReference type="PROSITE" id="PS50977">
    <property type="entry name" value="HTH_TETR_2"/>
    <property type="match status" value="1"/>
</dbReference>
<feature type="domain" description="HTH tetR-type" evidence="3">
    <location>
        <begin position="14"/>
        <end position="74"/>
    </location>
</feature>
<dbReference type="InterPro" id="IPR009057">
    <property type="entry name" value="Homeodomain-like_sf"/>
</dbReference>
<dbReference type="InterPro" id="IPR001647">
    <property type="entry name" value="HTH_TetR"/>
</dbReference>
<name>A0A556AKE1_9BURK</name>
<dbReference type="SUPFAM" id="SSF46689">
    <property type="entry name" value="Homeodomain-like"/>
    <property type="match status" value="1"/>
</dbReference>
<reference evidence="4 5" key="1">
    <citation type="submission" date="2019-07" db="EMBL/GenBank/DDBJ databases">
        <title>Qingshengfaniella alkalisoli gen. nov., sp. nov., isolated from saline soil.</title>
        <authorList>
            <person name="Xu L."/>
            <person name="Huang X.-X."/>
            <person name="Sun J.-Q."/>
        </authorList>
    </citation>
    <scope>NUCLEOTIDE SEQUENCE [LARGE SCALE GENOMIC DNA]</scope>
    <source>
        <strain evidence="4 5">DSM 27279</strain>
    </source>
</reference>
<proteinExistence type="predicted"/>
<dbReference type="InterPro" id="IPR050109">
    <property type="entry name" value="HTH-type_TetR-like_transc_reg"/>
</dbReference>
<protein>
    <submittedName>
        <fullName evidence="4">TetR/AcrR family transcriptional regulator</fullName>
    </submittedName>
</protein>